<dbReference type="Gene3D" id="1.20.1070.10">
    <property type="entry name" value="Rhodopsin 7-helix transmembrane proteins"/>
    <property type="match status" value="1"/>
</dbReference>
<keyword evidence="1" id="KW-0472">Membrane</keyword>
<evidence type="ECO:0008006" key="4">
    <source>
        <dbReference type="Google" id="ProtNLM"/>
    </source>
</evidence>
<evidence type="ECO:0000256" key="1">
    <source>
        <dbReference type="SAM" id="Phobius"/>
    </source>
</evidence>
<organism evidence="2 3">
    <name type="scientific">Hypsibius exemplaris</name>
    <name type="common">Freshwater tardigrade</name>
    <dbReference type="NCBI Taxonomy" id="2072580"/>
    <lineage>
        <taxon>Eukaryota</taxon>
        <taxon>Metazoa</taxon>
        <taxon>Ecdysozoa</taxon>
        <taxon>Tardigrada</taxon>
        <taxon>Eutardigrada</taxon>
        <taxon>Parachela</taxon>
        <taxon>Hypsibioidea</taxon>
        <taxon>Hypsibiidae</taxon>
        <taxon>Hypsibius</taxon>
    </lineage>
</organism>
<feature type="transmembrane region" description="Helical" evidence="1">
    <location>
        <begin position="186"/>
        <end position="206"/>
    </location>
</feature>
<comment type="caution">
    <text evidence="2">The sequence shown here is derived from an EMBL/GenBank/DDBJ whole genome shotgun (WGS) entry which is preliminary data.</text>
</comment>
<feature type="transmembrane region" description="Helical" evidence="1">
    <location>
        <begin position="239"/>
        <end position="259"/>
    </location>
</feature>
<accession>A0A1W0X1B3</accession>
<name>A0A1W0X1B3_HYPEX</name>
<keyword evidence="1" id="KW-0812">Transmembrane</keyword>
<dbReference type="Proteomes" id="UP000192578">
    <property type="component" value="Unassembled WGS sequence"/>
</dbReference>
<sequence length="355" mass="39827">MDNFTIPNNISYFILTCCVAPTSDSRIGMTVLFTVIGLIGCAANMTLLHLLHRQGLLHQPTYFLLSLTCLGDLLICGAVIPLFVATVYLEQSREINCSAVVAASPIMALIIGTALFWIVFLLLIMTGYRLRIVGRECVDETRLRTCTAWGLVALLLAFLTALQHLFTNEGVTADFHNWTFRSAYVSDLVVFLLCGVLIGGCCLSICRRSHRGHLRKVQHGRLFQNEFAQMKEWCLNRSLMVMTAIHYLLFAPWFFWSVFPQSHPKHLLFGGTVDGKEGSNCSGEVWADSATQLILCASTLFPLGLLFHRKDVRTELVGCVGSFWRPRKLEELPSSDRSTANIRCISFRNDFSEFV</sequence>
<dbReference type="AlphaFoldDB" id="A0A1W0X1B3"/>
<reference evidence="3" key="1">
    <citation type="submission" date="2017-01" db="EMBL/GenBank/DDBJ databases">
        <title>Comparative genomics of anhydrobiosis in the tardigrade Hypsibius dujardini.</title>
        <authorList>
            <person name="Yoshida Y."/>
            <person name="Koutsovoulos G."/>
            <person name="Laetsch D."/>
            <person name="Stevens L."/>
            <person name="Kumar S."/>
            <person name="Horikawa D."/>
            <person name="Ishino K."/>
            <person name="Komine S."/>
            <person name="Tomita M."/>
            <person name="Blaxter M."/>
            <person name="Arakawa K."/>
        </authorList>
    </citation>
    <scope>NUCLEOTIDE SEQUENCE [LARGE SCALE GENOMIC DNA]</scope>
    <source>
        <strain evidence="3">Z151</strain>
    </source>
</reference>
<feature type="transmembrane region" description="Helical" evidence="1">
    <location>
        <begin position="101"/>
        <end position="125"/>
    </location>
</feature>
<feature type="transmembrane region" description="Helical" evidence="1">
    <location>
        <begin position="146"/>
        <end position="166"/>
    </location>
</feature>
<gene>
    <name evidence="2" type="ORF">BV898_04741</name>
</gene>
<proteinExistence type="predicted"/>
<feature type="transmembrane region" description="Helical" evidence="1">
    <location>
        <begin position="31"/>
        <end position="51"/>
    </location>
</feature>
<protein>
    <recommendedName>
        <fullName evidence="4">G-protein coupled receptors family 1 profile domain-containing protein</fullName>
    </recommendedName>
</protein>
<feature type="transmembrane region" description="Helical" evidence="1">
    <location>
        <begin position="63"/>
        <end position="89"/>
    </location>
</feature>
<feature type="transmembrane region" description="Helical" evidence="1">
    <location>
        <begin position="289"/>
        <end position="307"/>
    </location>
</feature>
<evidence type="ECO:0000313" key="2">
    <source>
        <dbReference type="EMBL" id="OQV21254.1"/>
    </source>
</evidence>
<dbReference type="CDD" id="cd00637">
    <property type="entry name" value="7tm_classA_rhodopsin-like"/>
    <property type="match status" value="1"/>
</dbReference>
<keyword evidence="3" id="KW-1185">Reference proteome</keyword>
<dbReference type="EMBL" id="MTYJ01000024">
    <property type="protein sequence ID" value="OQV21254.1"/>
    <property type="molecule type" value="Genomic_DNA"/>
</dbReference>
<evidence type="ECO:0000313" key="3">
    <source>
        <dbReference type="Proteomes" id="UP000192578"/>
    </source>
</evidence>
<keyword evidence="1" id="KW-1133">Transmembrane helix</keyword>
<dbReference type="SUPFAM" id="SSF81321">
    <property type="entry name" value="Family A G protein-coupled receptor-like"/>
    <property type="match status" value="1"/>
</dbReference>